<sequence>MNHFLRRGICLGAWVAGCGMAHAQLATVKTNALLWGNLTPNISMELVTASKFSLEGTVFYGLDKAPLDAQLKGAQAEFRYWISGRPMARSFIGLSVSGLRYTVVHKGKAHQGEAAGPGLTYGYAWPLSKRFNLEFSAGVGALWYREKKYPEGTYLKKEEYNANGVKCVPTEIAVSCCYLF</sequence>
<keyword evidence="3" id="KW-1185">Reference proteome</keyword>
<keyword evidence="1" id="KW-0732">Signal</keyword>
<comment type="caution">
    <text evidence="2">The sequence shown here is derived from an EMBL/GenBank/DDBJ whole genome shotgun (WGS) entry which is preliminary data.</text>
</comment>
<dbReference type="RefSeq" id="WP_117673959.1">
    <property type="nucleotide sequence ID" value="NZ_CABOGR010000038.1"/>
</dbReference>
<accession>A0A3E4MQ43</accession>
<proteinExistence type="predicted"/>
<dbReference type="InterPro" id="IPR021958">
    <property type="entry name" value="DUF3575"/>
</dbReference>
<name>A0A3E4MQ43_9BACT</name>
<protein>
    <submittedName>
        <fullName evidence="2">DUF3575 domain-containing protein</fullName>
    </submittedName>
</protein>
<evidence type="ECO:0000313" key="3">
    <source>
        <dbReference type="Proteomes" id="UP000260862"/>
    </source>
</evidence>
<evidence type="ECO:0000256" key="1">
    <source>
        <dbReference type="SAM" id="SignalP"/>
    </source>
</evidence>
<feature type="signal peptide" evidence="1">
    <location>
        <begin position="1"/>
        <end position="23"/>
    </location>
</feature>
<feature type="chain" id="PRO_5017761711" evidence="1">
    <location>
        <begin position="24"/>
        <end position="180"/>
    </location>
</feature>
<organism evidence="2 3">
    <name type="scientific">Phocaeicola plebeius</name>
    <dbReference type="NCBI Taxonomy" id="310297"/>
    <lineage>
        <taxon>Bacteria</taxon>
        <taxon>Pseudomonadati</taxon>
        <taxon>Bacteroidota</taxon>
        <taxon>Bacteroidia</taxon>
        <taxon>Bacteroidales</taxon>
        <taxon>Bacteroidaceae</taxon>
        <taxon>Phocaeicola</taxon>
    </lineage>
</organism>
<dbReference type="EMBL" id="QSQT01000038">
    <property type="protein sequence ID" value="RGK51888.1"/>
    <property type="molecule type" value="Genomic_DNA"/>
</dbReference>
<dbReference type="Proteomes" id="UP000260862">
    <property type="component" value="Unassembled WGS sequence"/>
</dbReference>
<dbReference type="AlphaFoldDB" id="A0A3E4MQ43"/>
<reference evidence="2 3" key="1">
    <citation type="submission" date="2018-08" db="EMBL/GenBank/DDBJ databases">
        <title>A genome reference for cultivated species of the human gut microbiota.</title>
        <authorList>
            <person name="Zou Y."/>
            <person name="Xue W."/>
            <person name="Luo G."/>
        </authorList>
    </citation>
    <scope>NUCLEOTIDE SEQUENCE [LARGE SCALE GENOMIC DNA]</scope>
    <source>
        <strain evidence="2 3">TF10-3AC</strain>
    </source>
</reference>
<dbReference type="Pfam" id="PF12099">
    <property type="entry name" value="DUF3575"/>
    <property type="match status" value="1"/>
</dbReference>
<dbReference type="PROSITE" id="PS51257">
    <property type="entry name" value="PROKAR_LIPOPROTEIN"/>
    <property type="match status" value="1"/>
</dbReference>
<evidence type="ECO:0000313" key="2">
    <source>
        <dbReference type="EMBL" id="RGK51888.1"/>
    </source>
</evidence>
<gene>
    <name evidence="2" type="ORF">DXD04_14785</name>
</gene>